<feature type="compositionally biased region" description="Gly residues" evidence="1">
    <location>
        <begin position="248"/>
        <end position="276"/>
    </location>
</feature>
<feature type="signal peptide" evidence="2">
    <location>
        <begin position="1"/>
        <end position="24"/>
    </location>
</feature>
<dbReference type="RefSeq" id="WP_133613904.1">
    <property type="nucleotide sequence ID" value="NZ_SNYW01000009.1"/>
</dbReference>
<keyword evidence="2" id="KW-0732">Signal</keyword>
<feature type="compositionally biased region" description="Basic and acidic residues" evidence="1">
    <location>
        <begin position="235"/>
        <end position="247"/>
    </location>
</feature>
<gene>
    <name evidence="4" type="ORF">A8950_2413</name>
</gene>
<feature type="region of interest" description="Disordered" evidence="1">
    <location>
        <begin position="220"/>
        <end position="276"/>
    </location>
</feature>
<accession>A0A4R6WRC5</accession>
<protein>
    <submittedName>
        <fullName evidence="4">FecR family protein</fullName>
    </submittedName>
</protein>
<feature type="chain" id="PRO_5020440419" evidence="2">
    <location>
        <begin position="25"/>
        <end position="276"/>
    </location>
</feature>
<evidence type="ECO:0000313" key="5">
    <source>
        <dbReference type="Proteomes" id="UP000295783"/>
    </source>
</evidence>
<name>A0A4R6WRC5_9PROT</name>
<sequence>MKTADFCWRRMAPFALFLPLLAVAAGSLPPADALAQGSRQIGQVILPEYRGAVARPEQGQNFHRIDFRDPVFALDTVRTGSKAMTALEFLDLTRIDIGPGAEVRLDDFVYDPGSGEGAGTVNFAVGAFRYVGGTMTTEENVRLNTPTTTMVIRGTELVIFVWPDGSTEVNVISGAVEVSACRSGGGQLLMSGMRGLVRANCEMSRAPVRAMTDDVVAAGLPDAEGDETGGGTEPGVDRDGGRGDGTSRGRGGQGGTEGGTEGGGGNQNGGGGNIKG</sequence>
<evidence type="ECO:0000313" key="4">
    <source>
        <dbReference type="EMBL" id="TDQ81347.1"/>
    </source>
</evidence>
<dbReference type="PANTHER" id="PTHR38731">
    <property type="entry name" value="LIPL45-RELATED LIPOPROTEIN-RELATED"/>
    <property type="match status" value="1"/>
</dbReference>
<organism evidence="4 5">
    <name type="scientific">Dongia mobilis</name>
    <dbReference type="NCBI Taxonomy" id="578943"/>
    <lineage>
        <taxon>Bacteria</taxon>
        <taxon>Pseudomonadati</taxon>
        <taxon>Pseudomonadota</taxon>
        <taxon>Alphaproteobacteria</taxon>
        <taxon>Rhodospirillales</taxon>
        <taxon>Dongiaceae</taxon>
        <taxon>Dongia</taxon>
    </lineage>
</organism>
<reference evidence="4 5" key="1">
    <citation type="submission" date="2019-03" db="EMBL/GenBank/DDBJ databases">
        <title>Genomic Encyclopedia of Type Strains, Phase III (KMG-III): the genomes of soil and plant-associated and newly described type strains.</title>
        <authorList>
            <person name="Whitman W."/>
        </authorList>
    </citation>
    <scope>NUCLEOTIDE SEQUENCE [LARGE SCALE GENOMIC DNA]</scope>
    <source>
        <strain evidence="4 5">CGMCC 1.7660</strain>
    </source>
</reference>
<dbReference type="Proteomes" id="UP000295783">
    <property type="component" value="Unassembled WGS sequence"/>
</dbReference>
<keyword evidence="5" id="KW-1185">Reference proteome</keyword>
<dbReference type="OrthoDB" id="6038785at2"/>
<evidence type="ECO:0000259" key="3">
    <source>
        <dbReference type="Pfam" id="PF04773"/>
    </source>
</evidence>
<proteinExistence type="predicted"/>
<evidence type="ECO:0000256" key="1">
    <source>
        <dbReference type="SAM" id="MobiDB-lite"/>
    </source>
</evidence>
<dbReference type="EMBL" id="SNYW01000009">
    <property type="protein sequence ID" value="TDQ81347.1"/>
    <property type="molecule type" value="Genomic_DNA"/>
</dbReference>
<evidence type="ECO:0000256" key="2">
    <source>
        <dbReference type="SAM" id="SignalP"/>
    </source>
</evidence>
<dbReference type="AlphaFoldDB" id="A0A4R6WRC5"/>
<dbReference type="Pfam" id="PF04773">
    <property type="entry name" value="FecR"/>
    <property type="match status" value="1"/>
</dbReference>
<dbReference type="InterPro" id="IPR006860">
    <property type="entry name" value="FecR"/>
</dbReference>
<feature type="domain" description="FecR protein" evidence="3">
    <location>
        <begin position="75"/>
        <end position="177"/>
    </location>
</feature>
<comment type="caution">
    <text evidence="4">The sequence shown here is derived from an EMBL/GenBank/DDBJ whole genome shotgun (WGS) entry which is preliminary data.</text>
</comment>